<evidence type="ECO:0000313" key="6">
    <source>
        <dbReference type="Proteomes" id="UP001409291"/>
    </source>
</evidence>
<dbReference type="Pfam" id="PF00698">
    <property type="entry name" value="Acyl_transf_1"/>
    <property type="match status" value="1"/>
</dbReference>
<dbReference type="SMART" id="SM00827">
    <property type="entry name" value="PKS_AT"/>
    <property type="match status" value="1"/>
</dbReference>
<keyword evidence="6" id="KW-1185">Reference proteome</keyword>
<dbReference type="InterPro" id="IPR014031">
    <property type="entry name" value="Ketoacyl_synth_C"/>
</dbReference>
<dbReference type="CDD" id="cd00833">
    <property type="entry name" value="PKS"/>
    <property type="match status" value="1"/>
</dbReference>
<dbReference type="Pfam" id="PF02801">
    <property type="entry name" value="Ketoacyl-synt_C"/>
    <property type="match status" value="1"/>
</dbReference>
<dbReference type="InterPro" id="IPR001227">
    <property type="entry name" value="Ac_transferase_dom_sf"/>
</dbReference>
<protein>
    <submittedName>
        <fullName evidence="5">Beta-ketoacyl synthase N-terminal-like domain-containing protein</fullName>
    </submittedName>
</protein>
<name>A0ABV0BYB4_9SPHI</name>
<dbReference type="Pfam" id="PF01648">
    <property type="entry name" value="ACPS"/>
    <property type="match status" value="1"/>
</dbReference>
<dbReference type="PANTHER" id="PTHR43074:SF1">
    <property type="entry name" value="BETA-KETOACYL SYNTHASE FAMILY PROTEIN-RELATED"/>
    <property type="match status" value="1"/>
</dbReference>
<comment type="caution">
    <text evidence="5">The sequence shown here is derived from an EMBL/GenBank/DDBJ whole genome shotgun (WGS) entry which is preliminary data.</text>
</comment>
<dbReference type="EMBL" id="JBDJNQ010000006">
    <property type="protein sequence ID" value="MEN5378352.1"/>
    <property type="molecule type" value="Genomic_DNA"/>
</dbReference>
<dbReference type="InterPro" id="IPR014043">
    <property type="entry name" value="Acyl_transferase_dom"/>
</dbReference>
<keyword evidence="1" id="KW-0596">Phosphopantetheine</keyword>
<evidence type="ECO:0000256" key="1">
    <source>
        <dbReference type="ARBA" id="ARBA00022450"/>
    </source>
</evidence>
<feature type="domain" description="Ketosynthase family 3 (KS3)" evidence="4">
    <location>
        <begin position="3"/>
        <end position="457"/>
    </location>
</feature>
<organism evidence="5 6">
    <name type="scientific">Sphingobacterium kitahiroshimense</name>
    <dbReference type="NCBI Taxonomy" id="470446"/>
    <lineage>
        <taxon>Bacteria</taxon>
        <taxon>Pseudomonadati</taxon>
        <taxon>Bacteroidota</taxon>
        <taxon>Sphingobacteriia</taxon>
        <taxon>Sphingobacteriales</taxon>
        <taxon>Sphingobacteriaceae</taxon>
        <taxon>Sphingobacterium</taxon>
    </lineage>
</organism>
<proteinExistence type="predicted"/>
<dbReference type="PROSITE" id="PS00606">
    <property type="entry name" value="KS3_1"/>
    <property type="match status" value="1"/>
</dbReference>
<sequence length="1427" mass="157460">MTNTDVAIVGLSCVFPGAKDAQTFWQNIINKVDATQEAPEDRIDPVHFSKNSNAIDRFYCKRGGFIPDYSFDPTAFGILPLAVEGTEPDHLLTLDLVKKALEDAGVFRKQVSLEKTGIIIGKGNYAGPGATRAIEIVRTGEQISSLLQELLPDLSSADLEKVKQAFQERKGRFSADTAMGLIPNLVASLVANRFNLGGVAFTVDAACASALIAVDHAVQELHRGRCNMVVAGGVHTGQNAAFWSIFTQLGALSRQEKIKPFSSDADGLLIGEGCGFVVLKRLEDAIQDQDKIYAVIKGVGVSSDGSGTSVMSPSVKGQLKALQQAWSNANLDEKQIGYLEAHGTGTPLGDKTELQTLAQFFGKDEDAQIAGIGSVKSNIGHAMPAAGIAGLIKTCLALHHDILPPTLYCEDPSADMQLTRFAPVQDAKNWSKTGLPKIAAVNAFGFGGINAHVVLEGYDMPKKDPVLLLARNSHEELLMALQNNEHTVGEGDHRIAIFDPTPERIQKAVKIVSKGNPWRSKQDIWYTATPLLKNEGKIAFVFPGLDGLAKGEVDSVSRYFGLTAPIDTEGEGLLTDALAIFNKCSILDSALKKLGVYPDMNAGHSLGEWLAGYSSELAEASSVTALINVLHPSTFELKDSKFIAIGTGIEQISPIIEQIPQLYISNDNCPHQVILCGSNTALDTLVPILKSNQIFHQILPFQSGFHTPFVADKLDVILAGMDQVRFQETKIPLWSATTLAPYPKDQEAIKQLSAEHLVQPVRFRELTEKLYEEGARFFIQVGAGGLIGFIDDTLKGKPFSTITSSGPTRSALAQLQRVISALFVEGKTVALDFLDLHATTTTKSTANSIKLQLGLPIIRNFNEIKSLAKSFGTATPLRATTNKVSHPLVQAFQENMADMISMQEEVLALFQQRSEHHLLNRTTAPLPAYTSLQHSPSNISVVHEPTSISFTKLLEVSLESDPYLIDHSLLRQPTGWTPVSDMEPVIPMTMIFELLAETAQAEIPGTQVHKIKHVNVFQWMNVAKTFEKTIKGEWRAQQHAYLEIENFANAEVYLKTSATAVPTFNLSIGDLLPIHRTPEEIYENHMFHGHAYQGITEIVAVGTKGIIGMIKGNGGKGSLLDNAGQLFGLWLQLTLTQDRIAFPVKIREIEFFEEMLDQEGMFECTCMLTELNAEFAIGEIILKRDGKVWCAISGWQNRRLEIDDALWNVSMSPSHNRLSEQITPEVFYFHHAYSRVASWDFVLKRYFNQTEKQHHAQLMPNKRKTWMVSRVAVKDAVRHLLLEQKGDARYPITFEIRKDDAGKPYLIGDGTENIHVSLAHKGKDAVAIARYDRPVGIDMEIMEERSAGFYPLVFTDAELQLLKDRDQAEWTTRFWVAKEAYGKFIGKGLQGNPKAYAVEKILDDHLWINNIEIKTIKHNNYIIGWTL</sequence>
<dbReference type="SUPFAM" id="SSF56214">
    <property type="entry name" value="4'-phosphopantetheinyl transferase"/>
    <property type="match status" value="2"/>
</dbReference>
<keyword evidence="3" id="KW-0808">Transferase</keyword>
<dbReference type="InterPro" id="IPR037143">
    <property type="entry name" value="4-PPantetheinyl_Trfase_dom_sf"/>
</dbReference>
<dbReference type="SUPFAM" id="SSF52151">
    <property type="entry name" value="FabD/lysophospholipase-like"/>
    <property type="match status" value="1"/>
</dbReference>
<dbReference type="Pfam" id="PF00109">
    <property type="entry name" value="ketoacyl-synt"/>
    <property type="match status" value="1"/>
</dbReference>
<dbReference type="InterPro" id="IPR008278">
    <property type="entry name" value="4-PPantetheinyl_Trfase_dom"/>
</dbReference>
<dbReference type="Gene3D" id="3.40.366.10">
    <property type="entry name" value="Malonyl-Coenzyme A Acyl Carrier Protein, domain 2"/>
    <property type="match status" value="1"/>
</dbReference>
<evidence type="ECO:0000313" key="5">
    <source>
        <dbReference type="EMBL" id="MEN5378352.1"/>
    </source>
</evidence>
<gene>
    <name evidence="5" type="ORF">ABE541_13890</name>
</gene>
<reference evidence="5 6" key="1">
    <citation type="submission" date="2024-04" db="EMBL/GenBank/DDBJ databases">
        <title>WGS of bacteria from Torrens River.</title>
        <authorList>
            <person name="Wyrsch E.R."/>
            <person name="Drigo B."/>
        </authorList>
    </citation>
    <scope>NUCLEOTIDE SEQUENCE [LARGE SCALE GENOMIC DNA]</scope>
    <source>
        <strain evidence="5 6">TWI391</strain>
    </source>
</reference>
<evidence type="ECO:0000256" key="3">
    <source>
        <dbReference type="ARBA" id="ARBA00022679"/>
    </source>
</evidence>
<dbReference type="InterPro" id="IPR016035">
    <property type="entry name" value="Acyl_Trfase/lysoPLipase"/>
</dbReference>
<dbReference type="Proteomes" id="UP001409291">
    <property type="component" value="Unassembled WGS sequence"/>
</dbReference>
<dbReference type="Gene3D" id="3.30.70.250">
    <property type="entry name" value="Malonyl-CoA ACP transacylase, ACP-binding"/>
    <property type="match status" value="1"/>
</dbReference>
<dbReference type="InterPro" id="IPR020841">
    <property type="entry name" value="PKS_Beta-ketoAc_synthase_dom"/>
</dbReference>
<dbReference type="Gene3D" id="3.90.470.20">
    <property type="entry name" value="4'-phosphopantetheinyl transferase domain"/>
    <property type="match status" value="2"/>
</dbReference>
<dbReference type="SUPFAM" id="SSF55048">
    <property type="entry name" value="Probable ACP-binding domain of malonyl-CoA ACP transacylase"/>
    <property type="match status" value="1"/>
</dbReference>
<evidence type="ECO:0000259" key="4">
    <source>
        <dbReference type="PROSITE" id="PS52004"/>
    </source>
</evidence>
<dbReference type="InterPro" id="IPR016039">
    <property type="entry name" value="Thiolase-like"/>
</dbReference>
<dbReference type="InterPro" id="IPR018201">
    <property type="entry name" value="Ketoacyl_synth_AS"/>
</dbReference>
<dbReference type="InterPro" id="IPR052568">
    <property type="entry name" value="PKS-FAS_Synthase"/>
</dbReference>
<dbReference type="Gene3D" id="3.10.129.110">
    <property type="entry name" value="Polyketide synthase dehydratase"/>
    <property type="match status" value="1"/>
</dbReference>
<accession>A0ABV0BYB4</accession>
<dbReference type="Gene3D" id="3.40.47.10">
    <property type="match status" value="1"/>
</dbReference>
<evidence type="ECO:0000256" key="2">
    <source>
        <dbReference type="ARBA" id="ARBA00022553"/>
    </source>
</evidence>
<dbReference type="InterPro" id="IPR014030">
    <property type="entry name" value="Ketoacyl_synth_N"/>
</dbReference>
<dbReference type="SMART" id="SM00825">
    <property type="entry name" value="PKS_KS"/>
    <property type="match status" value="1"/>
</dbReference>
<dbReference type="InterPro" id="IPR016036">
    <property type="entry name" value="Malonyl_transacylase_ACP-bd"/>
</dbReference>
<keyword evidence="2" id="KW-0597">Phosphoprotein</keyword>
<dbReference type="PANTHER" id="PTHR43074">
    <property type="entry name" value="OMEGA-3 POLYUNSATURATED FATTY ACID SYNTHASE PFAB-RELATED"/>
    <property type="match status" value="1"/>
</dbReference>
<dbReference type="InterPro" id="IPR042104">
    <property type="entry name" value="PKS_dehydratase_sf"/>
</dbReference>
<dbReference type="SUPFAM" id="SSF53901">
    <property type="entry name" value="Thiolase-like"/>
    <property type="match status" value="1"/>
</dbReference>
<dbReference type="RefSeq" id="WP_346581523.1">
    <property type="nucleotide sequence ID" value="NZ_JBDJNQ010000006.1"/>
</dbReference>
<dbReference type="PROSITE" id="PS52004">
    <property type="entry name" value="KS3_2"/>
    <property type="match status" value="1"/>
</dbReference>